<reference evidence="2 3" key="1">
    <citation type="submission" date="2023-01" db="EMBL/GenBank/DDBJ databases">
        <title>Genomes from the Australian National Cyanobacteria Reference Collection.</title>
        <authorList>
            <person name="Willis A."/>
            <person name="Lee E.M.F."/>
        </authorList>
    </citation>
    <scope>NUCLEOTIDE SEQUENCE [LARGE SCALE GENOMIC DNA]</scope>
    <source>
        <strain evidence="2 3">CS-549</strain>
    </source>
</reference>
<evidence type="ECO:0000313" key="3">
    <source>
        <dbReference type="Proteomes" id="UP001211711"/>
    </source>
</evidence>
<keyword evidence="3" id="KW-1185">Reference proteome</keyword>
<gene>
    <name evidence="2" type="ORF">PN497_20885</name>
</gene>
<dbReference type="InterPro" id="IPR010982">
    <property type="entry name" value="Lambda_DNA-bd_dom_sf"/>
</dbReference>
<dbReference type="Proteomes" id="UP001211711">
    <property type="component" value="Unassembled WGS sequence"/>
</dbReference>
<comment type="caution">
    <text evidence="2">The sequence shown here is derived from an EMBL/GenBank/DDBJ whole genome shotgun (WGS) entry which is preliminary data.</text>
</comment>
<dbReference type="Pfam" id="PF01381">
    <property type="entry name" value="HTH_3"/>
    <property type="match status" value="1"/>
</dbReference>
<dbReference type="CDD" id="cd00093">
    <property type="entry name" value="HTH_XRE"/>
    <property type="match status" value="1"/>
</dbReference>
<dbReference type="SUPFAM" id="SSF47413">
    <property type="entry name" value="lambda repressor-like DNA-binding domains"/>
    <property type="match status" value="1"/>
</dbReference>
<evidence type="ECO:0000313" key="2">
    <source>
        <dbReference type="EMBL" id="MDB9443784.1"/>
    </source>
</evidence>
<dbReference type="RefSeq" id="WP_096571748.1">
    <property type="nucleotide sequence ID" value="NZ_JAQMTI010000265.1"/>
</dbReference>
<dbReference type="PROSITE" id="PS50943">
    <property type="entry name" value="HTH_CROC1"/>
    <property type="match status" value="1"/>
</dbReference>
<dbReference type="SMART" id="SM00530">
    <property type="entry name" value="HTH_XRE"/>
    <property type="match status" value="1"/>
</dbReference>
<proteinExistence type="predicted"/>
<protein>
    <submittedName>
        <fullName evidence="2">Helix-turn-helix transcriptional regulator</fullName>
    </submittedName>
</protein>
<accession>A0ABT4ZXN5</accession>
<feature type="domain" description="HTH cro/C1-type" evidence="1">
    <location>
        <begin position="2"/>
        <end position="56"/>
    </location>
</feature>
<name>A0ABT4ZXN5_9CYAN</name>
<dbReference type="EMBL" id="JAQMTI010000265">
    <property type="protein sequence ID" value="MDB9443784.1"/>
    <property type="molecule type" value="Genomic_DNA"/>
</dbReference>
<evidence type="ECO:0000259" key="1">
    <source>
        <dbReference type="PROSITE" id="PS50943"/>
    </source>
</evidence>
<dbReference type="InterPro" id="IPR001387">
    <property type="entry name" value="Cro/C1-type_HTH"/>
</dbReference>
<sequence length="67" mass="7796">MLIDARKVANLTQAELSAKLKRPQSYVSKYERGERRLDVIEFLELAQVLEIDPLTFIENLLTYTKGR</sequence>
<organism evidence="2 3">
    <name type="scientific">Sphaerospermopsis kisseleviana CS-549</name>
    <dbReference type="NCBI Taxonomy" id="3021783"/>
    <lineage>
        <taxon>Bacteria</taxon>
        <taxon>Bacillati</taxon>
        <taxon>Cyanobacteriota</taxon>
        <taxon>Cyanophyceae</taxon>
        <taxon>Nostocales</taxon>
        <taxon>Aphanizomenonaceae</taxon>
        <taxon>Sphaerospermopsis</taxon>
        <taxon>Sphaerospermopsis kisseleviana</taxon>
    </lineage>
</organism>
<dbReference type="Gene3D" id="1.10.260.40">
    <property type="entry name" value="lambda repressor-like DNA-binding domains"/>
    <property type="match status" value="1"/>
</dbReference>